<name>A0A812X8C0_SYMPI</name>
<keyword evidence="6" id="KW-1185">Reference proteome</keyword>
<organism evidence="5 6">
    <name type="scientific">Symbiodinium pilosum</name>
    <name type="common">Dinoflagellate</name>
    <dbReference type="NCBI Taxonomy" id="2952"/>
    <lineage>
        <taxon>Eukaryota</taxon>
        <taxon>Sar</taxon>
        <taxon>Alveolata</taxon>
        <taxon>Dinophyceae</taxon>
        <taxon>Suessiales</taxon>
        <taxon>Symbiodiniaceae</taxon>
        <taxon>Symbiodinium</taxon>
    </lineage>
</organism>
<dbReference type="InterPro" id="IPR011047">
    <property type="entry name" value="Quinoprotein_ADH-like_sf"/>
</dbReference>
<comment type="caution">
    <text evidence="5">The sequence shown here is derived from an EMBL/GenBank/DDBJ whole genome shotgun (WGS) entry which is preliminary data.</text>
</comment>
<evidence type="ECO:0000256" key="1">
    <source>
        <dbReference type="ARBA" id="ARBA00022574"/>
    </source>
</evidence>
<dbReference type="Proteomes" id="UP000649617">
    <property type="component" value="Unassembled WGS sequence"/>
</dbReference>
<evidence type="ECO:0000313" key="6">
    <source>
        <dbReference type="Proteomes" id="UP000649617"/>
    </source>
</evidence>
<accession>A0A812X8C0</accession>
<dbReference type="SUPFAM" id="SSF50998">
    <property type="entry name" value="Quinoprotein alcohol dehydrogenase-like"/>
    <property type="match status" value="1"/>
</dbReference>
<evidence type="ECO:0000256" key="4">
    <source>
        <dbReference type="SAM" id="MobiDB-lite"/>
    </source>
</evidence>
<dbReference type="PANTHER" id="PTHR19848">
    <property type="entry name" value="WD40 REPEAT PROTEIN"/>
    <property type="match status" value="1"/>
</dbReference>
<dbReference type="InterPro" id="IPR004988">
    <property type="entry name" value="DUF273"/>
</dbReference>
<dbReference type="Pfam" id="PF03314">
    <property type="entry name" value="DUF273"/>
    <property type="match status" value="1"/>
</dbReference>
<feature type="coiled-coil region" evidence="3">
    <location>
        <begin position="441"/>
        <end position="492"/>
    </location>
</feature>
<evidence type="ECO:0000313" key="5">
    <source>
        <dbReference type="EMBL" id="CAE7715904.1"/>
    </source>
</evidence>
<dbReference type="OrthoDB" id="440339at2759"/>
<evidence type="ECO:0008006" key="7">
    <source>
        <dbReference type="Google" id="ProtNLM"/>
    </source>
</evidence>
<dbReference type="SMART" id="SM00320">
    <property type="entry name" value="WD40"/>
    <property type="match status" value="5"/>
</dbReference>
<dbReference type="PANTHER" id="PTHR19848:SF8">
    <property type="entry name" value="F-BOX AND WD REPEAT DOMAIN CONTAINING 7"/>
    <property type="match status" value="1"/>
</dbReference>
<dbReference type="InterPro" id="IPR001680">
    <property type="entry name" value="WD40_rpt"/>
</dbReference>
<dbReference type="EMBL" id="CAJNIZ010045303">
    <property type="protein sequence ID" value="CAE7715904.1"/>
    <property type="molecule type" value="Genomic_DNA"/>
</dbReference>
<keyword evidence="2" id="KW-0677">Repeat</keyword>
<keyword evidence="1" id="KW-0853">WD repeat</keyword>
<gene>
    <name evidence="5" type="ORF">SPIL2461_LOCUS20340</name>
</gene>
<reference evidence="5" key="1">
    <citation type="submission" date="2021-02" db="EMBL/GenBank/DDBJ databases">
        <authorList>
            <person name="Dougan E. K."/>
            <person name="Rhodes N."/>
            <person name="Thang M."/>
            <person name="Chan C."/>
        </authorList>
    </citation>
    <scope>NUCLEOTIDE SEQUENCE</scope>
</reference>
<dbReference type="AlphaFoldDB" id="A0A812X8C0"/>
<proteinExistence type="predicted"/>
<protein>
    <recommendedName>
        <fullName evidence="7">Ubiquitin-like domain-containing protein</fullName>
    </recommendedName>
</protein>
<evidence type="ECO:0000256" key="3">
    <source>
        <dbReference type="SAM" id="Coils"/>
    </source>
</evidence>
<dbReference type="InterPro" id="IPR015943">
    <property type="entry name" value="WD40/YVTN_repeat-like_dom_sf"/>
</dbReference>
<feature type="region of interest" description="Disordered" evidence="4">
    <location>
        <begin position="511"/>
        <end position="532"/>
    </location>
</feature>
<evidence type="ECO:0000256" key="2">
    <source>
        <dbReference type="ARBA" id="ARBA00022737"/>
    </source>
</evidence>
<dbReference type="Gene3D" id="2.130.10.10">
    <property type="entry name" value="YVTN repeat-like/Quinoprotein amine dehydrogenase"/>
    <property type="match status" value="2"/>
</dbReference>
<keyword evidence="3" id="KW-0175">Coiled coil</keyword>
<sequence length="641" mass="70262">MIRVLSINGNTLTCLKWSQDLTVAEIRSAVLVNLKSSCESARATSQFDLVLERKVLRDSDTLAGGAELEGEELLLHVVRRADPHVLTASLDGTVSIFDSGGTRCFTKDGFHKLVGISATTCGLWLAACADGLVHVFDGGNYLCNIQGSPRQRQNATISPDGVRIVMPAGDRTVKSFDPRSGRCLLAYSDFDSDVCWVMFSPDGSSLLCVTERGFASLLGTSGQRVHMSQAGKWCHRTHFMWHGQAILAVLRDGTARLFDTASGLDILHLHENHAVSDAVVSPDDSHMVLVFNDCTAKLHNWKNHRVVSSLVVANLGHYIAPQPVRFSGDGTNILFALDTCDVRVLHANSGDTVSICKGGKHHITAACFSADARMILEVSGKPAVSPQLAQEPLFTGSAPPPGQYAEIGEVIHPRMISGCQQIEDIKRVAALQTSPLTLEEREQIQLRRAQAAERKDLLRAQAESSHRNGEIMNELQAKLAQRRRALEESVSKNPETSAPLQFTAEELHPGSNMQGQKFQQGHGTTQPVADFGISSSENIAGNYAVRNSDFGIRFLDDWAGFEEELPRSGYHSSDNGAIHLHLLRALGLKSEKPCKYQWDHLGSDRDHMDEYYAFVTCTRLPGEREERIRAILAQSHCGSRL</sequence>